<feature type="compositionally biased region" description="Acidic residues" evidence="1">
    <location>
        <begin position="68"/>
        <end position="80"/>
    </location>
</feature>
<proteinExistence type="predicted"/>
<organism evidence="2 3">
    <name type="scientific">Acrobeloides nanus</name>
    <dbReference type="NCBI Taxonomy" id="290746"/>
    <lineage>
        <taxon>Eukaryota</taxon>
        <taxon>Metazoa</taxon>
        <taxon>Ecdysozoa</taxon>
        <taxon>Nematoda</taxon>
        <taxon>Chromadorea</taxon>
        <taxon>Rhabditida</taxon>
        <taxon>Tylenchina</taxon>
        <taxon>Cephalobomorpha</taxon>
        <taxon>Cephaloboidea</taxon>
        <taxon>Cephalobidae</taxon>
        <taxon>Acrobeloides</taxon>
    </lineage>
</organism>
<evidence type="ECO:0000313" key="3">
    <source>
        <dbReference type="WBParaSite" id="ACRNAN_scaffold1067.g14942.t1"/>
    </source>
</evidence>
<evidence type="ECO:0000313" key="2">
    <source>
        <dbReference type="Proteomes" id="UP000887540"/>
    </source>
</evidence>
<reference evidence="3" key="1">
    <citation type="submission" date="2022-11" db="UniProtKB">
        <authorList>
            <consortium name="WormBaseParasite"/>
        </authorList>
    </citation>
    <scope>IDENTIFICATION</scope>
</reference>
<dbReference type="AlphaFoldDB" id="A0A914CGQ5"/>
<protein>
    <submittedName>
        <fullName evidence="3">Uncharacterized protein</fullName>
    </submittedName>
</protein>
<sequence length="101" mass="11559">MSGFIMVILVVWISFMLSAAIAFAIGAITYRTIVIITGNDPADQREDDRITEMKSIQQREEDRKEPNEESDLNEEDEEVTDKDKNDDDTSIKELLNYVEAD</sequence>
<dbReference type="Proteomes" id="UP000887540">
    <property type="component" value="Unplaced"/>
</dbReference>
<accession>A0A914CGQ5</accession>
<dbReference type="WBParaSite" id="ACRNAN_scaffold1067.g14942.t1">
    <property type="protein sequence ID" value="ACRNAN_scaffold1067.g14942.t1"/>
    <property type="gene ID" value="ACRNAN_scaffold1067.g14942"/>
</dbReference>
<name>A0A914CGQ5_9BILA</name>
<feature type="compositionally biased region" description="Basic and acidic residues" evidence="1">
    <location>
        <begin position="81"/>
        <end position="90"/>
    </location>
</feature>
<feature type="region of interest" description="Disordered" evidence="1">
    <location>
        <begin position="41"/>
        <end position="90"/>
    </location>
</feature>
<evidence type="ECO:0000256" key="1">
    <source>
        <dbReference type="SAM" id="MobiDB-lite"/>
    </source>
</evidence>
<feature type="compositionally biased region" description="Basic and acidic residues" evidence="1">
    <location>
        <begin position="42"/>
        <end position="67"/>
    </location>
</feature>
<keyword evidence="2" id="KW-1185">Reference proteome</keyword>